<keyword evidence="2" id="KW-1185">Reference proteome</keyword>
<dbReference type="EMBL" id="MU003497">
    <property type="protein sequence ID" value="KAF2475055.1"/>
    <property type="molecule type" value="Genomic_DNA"/>
</dbReference>
<evidence type="ECO:0000313" key="1">
    <source>
        <dbReference type="EMBL" id="KAF2475055.1"/>
    </source>
</evidence>
<organism evidence="1 2">
    <name type="scientific">Lindgomyces ingoldianus</name>
    <dbReference type="NCBI Taxonomy" id="673940"/>
    <lineage>
        <taxon>Eukaryota</taxon>
        <taxon>Fungi</taxon>
        <taxon>Dikarya</taxon>
        <taxon>Ascomycota</taxon>
        <taxon>Pezizomycotina</taxon>
        <taxon>Dothideomycetes</taxon>
        <taxon>Pleosporomycetidae</taxon>
        <taxon>Pleosporales</taxon>
        <taxon>Lindgomycetaceae</taxon>
        <taxon>Lindgomyces</taxon>
    </lineage>
</organism>
<accession>A0ACB6R9P3</accession>
<gene>
    <name evidence="1" type="ORF">BDR25DRAFT_215464</name>
</gene>
<reference evidence="1" key="1">
    <citation type="journal article" date="2020" name="Stud. Mycol.">
        <title>101 Dothideomycetes genomes: a test case for predicting lifestyles and emergence of pathogens.</title>
        <authorList>
            <person name="Haridas S."/>
            <person name="Albert R."/>
            <person name="Binder M."/>
            <person name="Bloem J."/>
            <person name="Labutti K."/>
            <person name="Salamov A."/>
            <person name="Andreopoulos B."/>
            <person name="Baker S."/>
            <person name="Barry K."/>
            <person name="Bills G."/>
            <person name="Bluhm B."/>
            <person name="Cannon C."/>
            <person name="Castanera R."/>
            <person name="Culley D."/>
            <person name="Daum C."/>
            <person name="Ezra D."/>
            <person name="Gonzalez J."/>
            <person name="Henrissat B."/>
            <person name="Kuo A."/>
            <person name="Liang C."/>
            <person name="Lipzen A."/>
            <person name="Lutzoni F."/>
            <person name="Magnuson J."/>
            <person name="Mondo S."/>
            <person name="Nolan M."/>
            <person name="Ohm R."/>
            <person name="Pangilinan J."/>
            <person name="Park H.-J."/>
            <person name="Ramirez L."/>
            <person name="Alfaro M."/>
            <person name="Sun H."/>
            <person name="Tritt A."/>
            <person name="Yoshinaga Y."/>
            <person name="Zwiers L.-H."/>
            <person name="Turgeon B."/>
            <person name="Goodwin S."/>
            <person name="Spatafora J."/>
            <person name="Crous P."/>
            <person name="Grigoriev I."/>
        </authorList>
    </citation>
    <scope>NUCLEOTIDE SEQUENCE</scope>
    <source>
        <strain evidence="1">ATCC 200398</strain>
    </source>
</reference>
<comment type="caution">
    <text evidence="1">The sequence shown here is derived from an EMBL/GenBank/DDBJ whole genome shotgun (WGS) entry which is preliminary data.</text>
</comment>
<dbReference type="Proteomes" id="UP000799755">
    <property type="component" value="Unassembled WGS sequence"/>
</dbReference>
<proteinExistence type="predicted"/>
<evidence type="ECO:0000313" key="2">
    <source>
        <dbReference type="Proteomes" id="UP000799755"/>
    </source>
</evidence>
<name>A0ACB6R9P3_9PLEO</name>
<protein>
    <submittedName>
        <fullName evidence="1">Cytochrome P450 reductase 2</fullName>
    </submittedName>
</protein>
<sequence length="703" mass="78513">METLYSQTLFASRYFHPYIERFRPASTVDGVALIFFILVTFGYLTRGQLWEKPDPHYALYFERPQQLDGGFSTTQPSRNIAQRLEEGNYQAVIFWGSQSGTSERFAEAIARECLAHFGLLALVADASDYDAETISLIPKAKFAIFILSTYGEGDPSDNTAGLWEWIKTVKEKNLRLDSLRYIALGLGNSNYKHYNRVVDVVADAFDVAGATPLIPRRKADDAQGGTEEDFLAWKDGMFDLFKMMGYEEQSADYRATMDVTFSVSAAISEENQFGILSHYQQSSTCSAIVPLVVKNSRELFTAGERNCVHMELDLANHPSIHYKTGDHVGVWPVNPEDEIDRLLDALGLQERRCETVIITPSKENTRFKIPSPTTLETVFRHYLEICAPVPRKVLVDLAQFAPDAASKAMVMEIGRDRQRYAQLISNTHITLARLLQIVSPLESWISLPLSFVLECLRPMQPRYYSISSSSVISPRKVAVTALVVNKTAAGPPESIIYGLTSNYILSAGRIPSNSAHRIPRYQHINIAESAGSNKVLAHIRKSKFKLPITCSTPLILVSAGTGLAPFRAFIAERAKLHVVGKPTGRILLFFGCRDAESDFIYKGEIEKAKEGLGDMLEIFTAFSRAGKQKVYVQDRVAEHSGRVLEVLEAGANFYVCGKASMAREVDMRIEEAAKLSKGLSDQEVKAWIDGLKKRGKWKVEVWG</sequence>